<evidence type="ECO:0000313" key="5">
    <source>
        <dbReference type="EMBL" id="MBB4611431.1"/>
    </source>
</evidence>
<reference evidence="5 7" key="1">
    <citation type="submission" date="2020-08" db="EMBL/GenBank/DDBJ databases">
        <title>Genomic Encyclopedia of Type Strains, Phase IV (KMG-IV): sequencing the most valuable type-strain genomes for metagenomic binning, comparative biology and taxonomic classification.</title>
        <authorList>
            <person name="Goeker M."/>
        </authorList>
    </citation>
    <scope>NUCLEOTIDE SEQUENCE [LARGE SCALE GENOMIC DNA]</scope>
    <source>
        <strain evidence="5 7">DSM 14562</strain>
    </source>
</reference>
<organism evidence="6 8">
    <name type="scientific">Sphingomonas yabuuchiae</name>
    <dbReference type="NCBI Taxonomy" id="172044"/>
    <lineage>
        <taxon>Bacteria</taxon>
        <taxon>Pseudomonadati</taxon>
        <taxon>Pseudomonadota</taxon>
        <taxon>Alphaproteobacteria</taxon>
        <taxon>Sphingomonadales</taxon>
        <taxon>Sphingomonadaceae</taxon>
        <taxon>Sphingomonas</taxon>
    </lineage>
</organism>
<dbReference type="EMBL" id="JAFHKU010000074">
    <property type="protein sequence ID" value="MBN3556822.1"/>
    <property type="molecule type" value="Genomic_DNA"/>
</dbReference>
<evidence type="ECO:0000256" key="2">
    <source>
        <dbReference type="ARBA" id="ARBA00022840"/>
    </source>
</evidence>
<keyword evidence="1" id="KW-0547">Nucleotide-binding</keyword>
<dbReference type="EMBL" id="JACHNX010000029">
    <property type="protein sequence ID" value="MBB4611431.1"/>
    <property type="molecule type" value="Genomic_DNA"/>
</dbReference>
<feature type="domain" description="Zeta toxin" evidence="4">
    <location>
        <begin position="30"/>
        <end position="211"/>
    </location>
</feature>
<dbReference type="InterPro" id="IPR010488">
    <property type="entry name" value="Zeta_toxin_domain"/>
</dbReference>
<keyword evidence="7" id="KW-1185">Reference proteome</keyword>
<accession>A0AA40ZWJ1</accession>
<name>A0AA40ZWJ1_9SPHN</name>
<dbReference type="Proteomes" id="UP000704529">
    <property type="component" value="Unassembled WGS sequence"/>
</dbReference>
<evidence type="ECO:0000256" key="3">
    <source>
        <dbReference type="SAM" id="MobiDB-lite"/>
    </source>
</evidence>
<feature type="compositionally biased region" description="Low complexity" evidence="3">
    <location>
        <begin position="435"/>
        <end position="446"/>
    </location>
</feature>
<dbReference type="Proteomes" id="UP000584663">
    <property type="component" value="Unassembled WGS sequence"/>
</dbReference>
<dbReference type="GO" id="GO:0016301">
    <property type="term" value="F:kinase activity"/>
    <property type="evidence" value="ECO:0007669"/>
    <property type="project" value="InterPro"/>
</dbReference>
<proteinExistence type="predicted"/>
<dbReference type="InterPro" id="IPR027417">
    <property type="entry name" value="P-loop_NTPase"/>
</dbReference>
<keyword evidence="2" id="KW-0067">ATP-binding</keyword>
<dbReference type="RefSeq" id="WP_184106714.1">
    <property type="nucleotide sequence ID" value="NZ_JACHNX010000029.1"/>
</dbReference>
<evidence type="ECO:0000313" key="8">
    <source>
        <dbReference type="Proteomes" id="UP000704529"/>
    </source>
</evidence>
<protein>
    <submittedName>
        <fullName evidence="5">ABC-type ATPase</fullName>
    </submittedName>
    <submittedName>
        <fullName evidence="6">Zeta toxin family protein</fullName>
    </submittedName>
</protein>
<dbReference type="Pfam" id="PF06414">
    <property type="entry name" value="Zeta_toxin"/>
    <property type="match status" value="1"/>
</dbReference>
<feature type="compositionally biased region" description="Polar residues" evidence="3">
    <location>
        <begin position="424"/>
        <end position="434"/>
    </location>
</feature>
<dbReference type="GO" id="GO:0005524">
    <property type="term" value="F:ATP binding"/>
    <property type="evidence" value="ECO:0007669"/>
    <property type="project" value="UniProtKB-KW"/>
</dbReference>
<evidence type="ECO:0000259" key="4">
    <source>
        <dbReference type="Pfam" id="PF06414"/>
    </source>
</evidence>
<gene>
    <name evidence="5" type="ORF">GGQ89_003678</name>
    <name evidence="6" type="ORF">JYA60_01005</name>
</gene>
<comment type="caution">
    <text evidence="6">The sequence shown here is derived from an EMBL/GenBank/DDBJ whole genome shotgun (WGS) entry which is preliminary data.</text>
</comment>
<dbReference type="Gene3D" id="3.40.50.300">
    <property type="entry name" value="P-loop containing nucleotide triphosphate hydrolases"/>
    <property type="match status" value="1"/>
</dbReference>
<feature type="region of interest" description="Disordered" evidence="3">
    <location>
        <begin position="420"/>
        <end position="452"/>
    </location>
</feature>
<evidence type="ECO:0000313" key="6">
    <source>
        <dbReference type="EMBL" id="MBN3556822.1"/>
    </source>
</evidence>
<reference evidence="6" key="2">
    <citation type="submission" date="2021-01" db="EMBL/GenBank/DDBJ databases">
        <title>Genome Sequencing of Type Strains.</title>
        <authorList>
            <person name="Lemaire J.F."/>
            <person name="Inderbitzin P."/>
            <person name="Collins S.B."/>
            <person name="Wespe N."/>
            <person name="Knight-Connoni V."/>
        </authorList>
    </citation>
    <scope>NUCLEOTIDE SEQUENCE</scope>
    <source>
        <strain evidence="6">DSM 14562</strain>
    </source>
</reference>
<dbReference type="SUPFAM" id="SSF52540">
    <property type="entry name" value="P-loop containing nucleoside triphosphate hydrolases"/>
    <property type="match status" value="1"/>
</dbReference>
<sequence>MSDQQPLSTAERDKLARSLIDVQLGMTKAVDEPKAVLTAGQPGSGKSVIVRSISVQFEGMGGAITIDPDAIRPNIPYMRERIAKGDLSIPDAAYQDAGTIAAGMMKMGAEANRNIIYDGTLSNTFYAKQNSDYLRANSYRVEIHGMAVDPDLSHARTYSRREAEIASSPTGFGRGVGDKFHDDAVSGLVSTIKALQDEGKVDAIVLYDRTGRKVGSAQLEEGRWVPDKSMADELKKVHSFPDQGSRDEAAKTWDKAATLMDVRNADPDDRRKVEAFRDAARALATPAPGQQPDSDKLATLRVTEQPAGPRSVLSPAKVQEELDKYLPHARLEAVAALRGAAKAGASASDIEAARSDLNYLNHAKGPAYQARLIEQLGTRDVQAVITRNQTPLERVRELGAAIGVEIARRDPAQVAKAMAAIDLNRSSPTRSVTAPQKQPDPQQPSQERGRSR</sequence>
<dbReference type="AlphaFoldDB" id="A0AA40ZWJ1"/>
<evidence type="ECO:0000313" key="7">
    <source>
        <dbReference type="Proteomes" id="UP000584663"/>
    </source>
</evidence>
<evidence type="ECO:0000256" key="1">
    <source>
        <dbReference type="ARBA" id="ARBA00022741"/>
    </source>
</evidence>